<proteinExistence type="predicted"/>
<reference evidence="3" key="1">
    <citation type="submission" date="2019-07" db="EMBL/GenBank/DDBJ databases">
        <title>Shewanella sp. YLB-08 draft genomic sequence.</title>
        <authorList>
            <person name="Yu L."/>
        </authorList>
    </citation>
    <scope>NUCLEOTIDE SEQUENCE [LARGE SCALE GENOMIC DNA]</scope>
    <source>
        <strain evidence="3">JCM 20706</strain>
    </source>
</reference>
<feature type="signal peptide" evidence="1">
    <location>
        <begin position="1"/>
        <end position="20"/>
    </location>
</feature>
<dbReference type="InterPro" id="IPR053851">
    <property type="entry name" value="DUF6929"/>
</dbReference>
<keyword evidence="3" id="KW-1185">Reference proteome</keyword>
<comment type="caution">
    <text evidence="2">The sequence shown here is derived from an EMBL/GenBank/DDBJ whole genome shotgun (WGS) entry which is preliminary data.</text>
</comment>
<dbReference type="Pfam" id="PF22000">
    <property type="entry name" value="DUF6929"/>
    <property type="match status" value="1"/>
</dbReference>
<name>A0A553JJ15_SHEHA</name>
<evidence type="ECO:0000256" key="1">
    <source>
        <dbReference type="SAM" id="SignalP"/>
    </source>
</evidence>
<dbReference type="RefSeq" id="WP_144042119.1">
    <property type="nucleotide sequence ID" value="NZ_BMPL01000034.1"/>
</dbReference>
<keyword evidence="1" id="KW-0732">Signal</keyword>
<dbReference type="OrthoDB" id="6710009at2"/>
<dbReference type="AlphaFoldDB" id="A0A553JJ15"/>
<organism evidence="2 3">
    <name type="scientific">Shewanella hanedai</name>
    <name type="common">Alteromonas hanedai</name>
    <dbReference type="NCBI Taxonomy" id="25"/>
    <lineage>
        <taxon>Bacteria</taxon>
        <taxon>Pseudomonadati</taxon>
        <taxon>Pseudomonadota</taxon>
        <taxon>Gammaproteobacteria</taxon>
        <taxon>Alteromonadales</taxon>
        <taxon>Shewanellaceae</taxon>
        <taxon>Shewanella</taxon>
    </lineage>
</organism>
<gene>
    <name evidence="2" type="ORF">FN961_20945</name>
</gene>
<protein>
    <recommendedName>
        <fullName evidence="4">DUF3616 domain-containing protein</fullName>
    </recommendedName>
</protein>
<evidence type="ECO:0008006" key="4">
    <source>
        <dbReference type="Google" id="ProtNLM"/>
    </source>
</evidence>
<sequence>MKYFQISLISMMVTAFGANAAGMNMEVSQPYTNTHLSSGSGAVVNDGNILVVGDDMEWLFSVDKDYQIVDRYSLSASKTPAEGRMKKKIKPDFESMTKLKYQGQECYLVLGSGSKKGKREKAILMAAGDHSKQILSLSPLYQSLYDASGMSGMSGKQKLNIEGVASSDDMAYLFNRGNEGKNIVFSIKLDQMMDFISGKSDSLTSLSAVDIELPSIKGFDATLSGADFWPEANSIVYSASVEGTDTAVGDGKVLGSFIGVLPADKLTGNIKVLDLTQSAQQLTHNGQAVITKVESVAIDTSNQHGVQGYLVSDNDDGTSQFFSFTIKAD</sequence>
<evidence type="ECO:0000313" key="3">
    <source>
        <dbReference type="Proteomes" id="UP000318126"/>
    </source>
</evidence>
<accession>A0A553JJ15</accession>
<feature type="chain" id="PRO_5021707424" description="DUF3616 domain-containing protein" evidence="1">
    <location>
        <begin position="21"/>
        <end position="329"/>
    </location>
</feature>
<dbReference type="EMBL" id="VKGK01000034">
    <property type="protein sequence ID" value="TRY12398.1"/>
    <property type="molecule type" value="Genomic_DNA"/>
</dbReference>
<dbReference type="Proteomes" id="UP000318126">
    <property type="component" value="Unassembled WGS sequence"/>
</dbReference>
<evidence type="ECO:0000313" key="2">
    <source>
        <dbReference type="EMBL" id="TRY12398.1"/>
    </source>
</evidence>